<name>A0ABT4JT87_9GAMM</name>
<reference evidence="3" key="1">
    <citation type="submission" date="2022-12" db="EMBL/GenBank/DDBJ databases">
        <title>Marinomonas 15G1-11 sp. nov, isolated from marine algae.</title>
        <authorList>
            <person name="Butt M."/>
            <person name="Choi D.G."/>
            <person name="Kim J.M."/>
            <person name="Lee J.K."/>
            <person name="Baek J.H."/>
            <person name="Jeon C.O."/>
        </authorList>
    </citation>
    <scope>NUCLEOTIDE SEQUENCE</scope>
    <source>
        <strain evidence="3">15G1-11</strain>
    </source>
</reference>
<comment type="caution">
    <text evidence="3">The sequence shown here is derived from an EMBL/GenBank/DDBJ whole genome shotgun (WGS) entry which is preliminary data.</text>
</comment>
<dbReference type="Pfam" id="PF04982">
    <property type="entry name" value="TM_HPP"/>
    <property type="match status" value="1"/>
</dbReference>
<accession>A0ABT4JT87</accession>
<sequence length="228" mass="25206">MSFMKTCFQFIGVETNQTSHLERLISGLATCFAISVVALVTKWSLSSPVHVLFFASAAASAFLVFALPHGALSQPWPTLAGQAIAALVGVGFAEYLDSTILTAALAVGCTVFLMHYLGCLHPPGGATAFYFVTEYPQINAYESVTVFLINICVIILLAMVVNNLFYWRRYPLYWLKKTAVNPSLPHHFEVEDLHHVLQQQDVFVDVSLSELQSIYEAASQVASDKRRR</sequence>
<protein>
    <submittedName>
        <fullName evidence="3">HPP family protein</fullName>
    </submittedName>
</protein>
<dbReference type="RefSeq" id="WP_269124531.1">
    <property type="nucleotide sequence ID" value="NZ_JAPUBN010000013.1"/>
</dbReference>
<keyword evidence="1" id="KW-1133">Transmembrane helix</keyword>
<evidence type="ECO:0000313" key="4">
    <source>
        <dbReference type="Proteomes" id="UP001149719"/>
    </source>
</evidence>
<evidence type="ECO:0000256" key="1">
    <source>
        <dbReference type="SAM" id="Phobius"/>
    </source>
</evidence>
<dbReference type="InterPro" id="IPR007065">
    <property type="entry name" value="HPP"/>
</dbReference>
<dbReference type="Proteomes" id="UP001149719">
    <property type="component" value="Unassembled WGS sequence"/>
</dbReference>
<dbReference type="InterPro" id="IPR058581">
    <property type="entry name" value="TM_HPP"/>
</dbReference>
<keyword evidence="1" id="KW-0472">Membrane</keyword>
<dbReference type="EMBL" id="JAPUBN010000013">
    <property type="protein sequence ID" value="MCZ2721615.1"/>
    <property type="molecule type" value="Genomic_DNA"/>
</dbReference>
<dbReference type="PANTHER" id="PTHR33741:SF5">
    <property type="entry name" value="TRANSMEMBRANE PROTEIN DDB_G0269096-RELATED"/>
    <property type="match status" value="1"/>
</dbReference>
<proteinExistence type="predicted"/>
<evidence type="ECO:0000313" key="3">
    <source>
        <dbReference type="EMBL" id="MCZ2721615.1"/>
    </source>
</evidence>
<feature type="transmembrane region" description="Helical" evidence="1">
    <location>
        <begin position="48"/>
        <end position="67"/>
    </location>
</feature>
<evidence type="ECO:0000259" key="2">
    <source>
        <dbReference type="Pfam" id="PF04982"/>
    </source>
</evidence>
<organism evidence="3 4">
    <name type="scientific">Marinomonas phaeophyticola</name>
    <dbReference type="NCBI Taxonomy" id="3004091"/>
    <lineage>
        <taxon>Bacteria</taxon>
        <taxon>Pseudomonadati</taxon>
        <taxon>Pseudomonadota</taxon>
        <taxon>Gammaproteobacteria</taxon>
        <taxon>Oceanospirillales</taxon>
        <taxon>Oceanospirillaceae</taxon>
        <taxon>Marinomonas</taxon>
    </lineage>
</organism>
<feature type="domain" description="HPP transmembrane region" evidence="2">
    <location>
        <begin position="17"/>
        <end position="171"/>
    </location>
</feature>
<gene>
    <name evidence="3" type="ORF">O1D97_08090</name>
</gene>
<feature type="transmembrane region" description="Helical" evidence="1">
    <location>
        <begin position="24"/>
        <end position="41"/>
    </location>
</feature>
<feature type="transmembrane region" description="Helical" evidence="1">
    <location>
        <begin position="79"/>
        <end position="96"/>
    </location>
</feature>
<feature type="transmembrane region" description="Helical" evidence="1">
    <location>
        <begin position="144"/>
        <end position="167"/>
    </location>
</feature>
<dbReference type="PANTHER" id="PTHR33741">
    <property type="entry name" value="TRANSMEMBRANE PROTEIN DDB_G0269096-RELATED"/>
    <property type="match status" value="1"/>
</dbReference>
<feature type="transmembrane region" description="Helical" evidence="1">
    <location>
        <begin position="103"/>
        <end position="124"/>
    </location>
</feature>
<keyword evidence="1" id="KW-0812">Transmembrane</keyword>
<keyword evidence="4" id="KW-1185">Reference proteome</keyword>